<dbReference type="AlphaFoldDB" id="A0A1S2LSR6"/>
<dbReference type="EMBL" id="MLQQ01000001">
    <property type="protein sequence ID" value="OIJ15558.1"/>
    <property type="molecule type" value="Genomic_DNA"/>
</dbReference>
<dbReference type="OrthoDB" id="2905540at2"/>
<evidence type="ECO:0000313" key="2">
    <source>
        <dbReference type="Proteomes" id="UP000180098"/>
    </source>
</evidence>
<accession>A0A1S2LSR6</accession>
<name>A0A1S2LSR6_9BACI</name>
<keyword evidence="2" id="KW-1185">Reference proteome</keyword>
<sequence>MSNLYKKLPDELLVQFYEEINKNINEGILTEAMCIEVELIDEIFKDRGLKIDCNYLNICNSVVE</sequence>
<evidence type="ECO:0000313" key="1">
    <source>
        <dbReference type="EMBL" id="OIJ15558.1"/>
    </source>
</evidence>
<reference evidence="1 2" key="1">
    <citation type="submission" date="2016-10" db="EMBL/GenBank/DDBJ databases">
        <title>Draft genome sequences of four alkaliphilic bacteria belonging to the Anaerobacillus genus.</title>
        <authorList>
            <person name="Bassil N.M."/>
            <person name="Lloyd J.R."/>
        </authorList>
    </citation>
    <scope>NUCLEOTIDE SEQUENCE [LARGE SCALE GENOMIC DNA]</scope>
    <source>
        <strain evidence="1 2">DSM 15340</strain>
    </source>
</reference>
<comment type="caution">
    <text evidence="1">The sequence shown here is derived from an EMBL/GenBank/DDBJ whole genome shotgun (WGS) entry which is preliminary data.</text>
</comment>
<gene>
    <name evidence="1" type="ORF">BKP35_00760</name>
</gene>
<proteinExistence type="predicted"/>
<protein>
    <submittedName>
        <fullName evidence="1">Uncharacterized protein</fullName>
    </submittedName>
</protein>
<dbReference type="Proteomes" id="UP000180098">
    <property type="component" value="Unassembled WGS sequence"/>
</dbReference>
<organism evidence="1 2">
    <name type="scientific">Anaerobacillus arseniciselenatis</name>
    <dbReference type="NCBI Taxonomy" id="85682"/>
    <lineage>
        <taxon>Bacteria</taxon>
        <taxon>Bacillati</taxon>
        <taxon>Bacillota</taxon>
        <taxon>Bacilli</taxon>
        <taxon>Bacillales</taxon>
        <taxon>Bacillaceae</taxon>
        <taxon>Anaerobacillus</taxon>
    </lineage>
</organism>
<dbReference type="RefSeq" id="WP_071311483.1">
    <property type="nucleotide sequence ID" value="NZ_MLQQ01000001.1"/>
</dbReference>